<name>A0ABT9DD83_9CELL</name>
<reference evidence="1 2" key="1">
    <citation type="submission" date="2023-07" db="EMBL/GenBank/DDBJ databases">
        <title>Description of novel actinomycetes strains, isolated from tidal flat sediment.</title>
        <authorList>
            <person name="Lu C."/>
        </authorList>
    </citation>
    <scope>NUCLEOTIDE SEQUENCE [LARGE SCALE GENOMIC DNA]</scope>
    <source>
        <strain evidence="1 2">SYSU T00b441</strain>
    </source>
</reference>
<evidence type="ECO:0000313" key="1">
    <source>
        <dbReference type="EMBL" id="MDO8107218.1"/>
    </source>
</evidence>
<dbReference type="RefSeq" id="WP_304600851.1">
    <property type="nucleotide sequence ID" value="NZ_JAUQYP010000001.1"/>
</dbReference>
<dbReference type="EMBL" id="JAUQYP010000001">
    <property type="protein sequence ID" value="MDO8107218.1"/>
    <property type="molecule type" value="Genomic_DNA"/>
</dbReference>
<sequence length="427" mass="45021">MTRGTEQALVDLTTQWALDGMLGPGLSERAVLAAHEDLQRAYDRRLRYARTKAPAARRFAEQIRASWAFALPKAASEHPQGAAWAAQAAKTVEWARGERLLAAVTAARLAPLLRAQATWLIGVFCDLSTITQEPVNEIADRVTRDAASGPDGDAGSLAAARALWVPGDPALAGALERERARHSDADDLRDTMAALGGPGAGSARMRAVLPPPADYPTVVVGLGFDPRTGIAEVVIAEHGYPARRVALAAQGTGLLIEPVDESAPWAHEAHGALPALASAVSPTAYGPPPPPPPVAHPARCATCHQPARYPHLCPGAAGSLLWGSSSPHVTTTPGGREGWTLGAHTEVAQPFDLIQYALTEGPLAINLWSAGPSPAVRGPLFLWGDTDGRLQRTTANLTCTCGQPQRGPVYECEHITAAMHDWVINEA</sequence>
<accession>A0ABT9DD83</accession>
<evidence type="ECO:0000313" key="2">
    <source>
        <dbReference type="Proteomes" id="UP001232536"/>
    </source>
</evidence>
<dbReference type="Proteomes" id="UP001232536">
    <property type="component" value="Unassembled WGS sequence"/>
</dbReference>
<evidence type="ECO:0008006" key="3">
    <source>
        <dbReference type="Google" id="ProtNLM"/>
    </source>
</evidence>
<comment type="caution">
    <text evidence="1">The sequence shown here is derived from an EMBL/GenBank/DDBJ whole genome shotgun (WGS) entry which is preliminary data.</text>
</comment>
<keyword evidence="2" id="KW-1185">Reference proteome</keyword>
<protein>
    <recommendedName>
        <fullName evidence="3">SWIM-type domain-containing protein</fullName>
    </recommendedName>
</protein>
<organism evidence="1 2">
    <name type="scientific">Actinotalea lenta</name>
    <dbReference type="NCBI Taxonomy" id="3064654"/>
    <lineage>
        <taxon>Bacteria</taxon>
        <taxon>Bacillati</taxon>
        <taxon>Actinomycetota</taxon>
        <taxon>Actinomycetes</taxon>
        <taxon>Micrococcales</taxon>
        <taxon>Cellulomonadaceae</taxon>
        <taxon>Actinotalea</taxon>
    </lineage>
</organism>
<gene>
    <name evidence="1" type="ORF">Q6348_08425</name>
</gene>
<proteinExistence type="predicted"/>